<dbReference type="AlphaFoldDB" id="A0A386ZEI4"/>
<dbReference type="Pfam" id="PF12900">
    <property type="entry name" value="Pyridox_ox_2"/>
    <property type="match status" value="1"/>
</dbReference>
<dbReference type="Gene3D" id="2.30.110.10">
    <property type="entry name" value="Electron Transport, Fmn-binding Protein, Chain A"/>
    <property type="match status" value="1"/>
</dbReference>
<evidence type="ECO:0000313" key="2">
    <source>
        <dbReference type="Proteomes" id="UP000267164"/>
    </source>
</evidence>
<proteinExistence type="predicted"/>
<dbReference type="SUPFAM" id="SSF50475">
    <property type="entry name" value="FMN-binding split barrel"/>
    <property type="match status" value="1"/>
</dbReference>
<dbReference type="RefSeq" id="WP_120736882.1">
    <property type="nucleotide sequence ID" value="NZ_CP032568.1"/>
</dbReference>
<evidence type="ECO:0000313" key="1">
    <source>
        <dbReference type="EMBL" id="AYF74899.1"/>
    </source>
</evidence>
<dbReference type="InterPro" id="IPR024747">
    <property type="entry name" value="Pyridox_Oxase-rel"/>
</dbReference>
<reference evidence="1 2" key="1">
    <citation type="submission" date="2018-09" db="EMBL/GenBank/DDBJ databases">
        <title>Nocardia yunnanensis sp. nov., an actinomycete isolated from a soil sample.</title>
        <authorList>
            <person name="Zhang J."/>
        </authorList>
    </citation>
    <scope>NUCLEOTIDE SEQUENCE [LARGE SCALE GENOMIC DNA]</scope>
    <source>
        <strain evidence="1 2">CFHS0054</strain>
    </source>
</reference>
<dbReference type="OrthoDB" id="3212118at2"/>
<gene>
    <name evidence="1" type="ORF">D7D52_14665</name>
</gene>
<dbReference type="InterPro" id="IPR012349">
    <property type="entry name" value="Split_barrel_FMN-bd"/>
</dbReference>
<keyword evidence="2" id="KW-1185">Reference proteome</keyword>
<dbReference type="Proteomes" id="UP000267164">
    <property type="component" value="Chromosome"/>
</dbReference>
<organism evidence="1 2">
    <name type="scientific">Nocardia yunnanensis</name>
    <dbReference type="NCBI Taxonomy" id="2382165"/>
    <lineage>
        <taxon>Bacteria</taxon>
        <taxon>Bacillati</taxon>
        <taxon>Actinomycetota</taxon>
        <taxon>Actinomycetes</taxon>
        <taxon>Mycobacteriales</taxon>
        <taxon>Nocardiaceae</taxon>
        <taxon>Nocardia</taxon>
    </lineage>
</organism>
<dbReference type="EMBL" id="CP032568">
    <property type="protein sequence ID" value="AYF74899.1"/>
    <property type="molecule type" value="Genomic_DNA"/>
</dbReference>
<protein>
    <submittedName>
        <fullName evidence="1">Pyridoxamine 5'-phosphate oxidase family protein</fullName>
    </submittedName>
</protein>
<name>A0A386ZEI4_9NOCA</name>
<dbReference type="KEGG" id="nyu:D7D52_14665"/>
<sequence length="142" mass="15391">MSPGPDTREPPAETALTLLGSVGMGRVMFSRFALPAVRPADHIVDADQLIIRAGSGISMSADSQAATYEADSIDHRTRSGWYVTVTGIADTATDVDDLAHYRRLLRPGPSEPHDRIIRICPRIVTGIEFIGPRGTSERTYEG</sequence>
<accession>A0A386ZEI4</accession>